<evidence type="ECO:0000313" key="2">
    <source>
        <dbReference type="EMBL" id="MBB5343892.1"/>
    </source>
</evidence>
<feature type="transmembrane region" description="Helical" evidence="1">
    <location>
        <begin position="7"/>
        <end position="28"/>
    </location>
</feature>
<keyword evidence="1" id="KW-0472">Membrane</keyword>
<accession>A0A7W8N2Y9</accession>
<feature type="transmembrane region" description="Helical" evidence="1">
    <location>
        <begin position="73"/>
        <end position="92"/>
    </location>
</feature>
<keyword evidence="1" id="KW-0812">Transmembrane</keyword>
<organism evidence="2 3">
    <name type="scientific">Tunturiibacter lichenicola</name>
    <dbReference type="NCBI Taxonomy" id="2051959"/>
    <lineage>
        <taxon>Bacteria</taxon>
        <taxon>Pseudomonadati</taxon>
        <taxon>Acidobacteriota</taxon>
        <taxon>Terriglobia</taxon>
        <taxon>Terriglobales</taxon>
        <taxon>Acidobacteriaceae</taxon>
        <taxon>Tunturiibacter</taxon>
    </lineage>
</organism>
<dbReference type="EMBL" id="JACHDZ010000002">
    <property type="protein sequence ID" value="MBB5343892.1"/>
    <property type="molecule type" value="Genomic_DNA"/>
</dbReference>
<dbReference type="Proteomes" id="UP000569092">
    <property type="component" value="Unassembled WGS sequence"/>
</dbReference>
<evidence type="ECO:0000313" key="3">
    <source>
        <dbReference type="Proteomes" id="UP000569092"/>
    </source>
</evidence>
<name>A0A7W8N2Y9_9BACT</name>
<gene>
    <name evidence="2" type="ORF">HDF10_001867</name>
</gene>
<feature type="transmembrane region" description="Helical" evidence="1">
    <location>
        <begin position="48"/>
        <end position="66"/>
    </location>
</feature>
<evidence type="ECO:0000256" key="1">
    <source>
        <dbReference type="SAM" id="Phobius"/>
    </source>
</evidence>
<sequence>MKIASLVARYLLGFIFLVFGLNGFLHFIPTPPPPGVAGDFMIALFESHYLVIIFLLQLIPAVLLLANRFVPLALTLLAPVIVNIICFHALMAPAGLPMALFVTALWGLVAYGVRSAFAGLLQVRVSETV</sequence>
<comment type="caution">
    <text evidence="2">The sequence shown here is derived from an EMBL/GenBank/DDBJ whole genome shotgun (WGS) entry which is preliminary data.</text>
</comment>
<proteinExistence type="predicted"/>
<protein>
    <recommendedName>
        <fullName evidence="4">DoxX-like protein</fullName>
    </recommendedName>
</protein>
<keyword evidence="1" id="KW-1133">Transmembrane helix</keyword>
<feature type="transmembrane region" description="Helical" evidence="1">
    <location>
        <begin position="98"/>
        <end position="121"/>
    </location>
</feature>
<dbReference type="AlphaFoldDB" id="A0A7W8N2Y9"/>
<evidence type="ECO:0008006" key="4">
    <source>
        <dbReference type="Google" id="ProtNLM"/>
    </source>
</evidence>
<reference evidence="2 3" key="1">
    <citation type="submission" date="2020-08" db="EMBL/GenBank/DDBJ databases">
        <title>Genomic Encyclopedia of Type Strains, Phase IV (KMG-V): Genome sequencing to study the core and pangenomes of soil and plant-associated prokaryotes.</title>
        <authorList>
            <person name="Whitman W."/>
        </authorList>
    </citation>
    <scope>NUCLEOTIDE SEQUENCE [LARGE SCALE GENOMIC DNA]</scope>
    <source>
        <strain evidence="2 3">M8US30</strain>
    </source>
</reference>